<evidence type="ECO:0000313" key="2">
    <source>
        <dbReference type="EMBL" id="CAA9215238.1"/>
    </source>
</evidence>
<feature type="non-terminal residue" evidence="2">
    <location>
        <position position="1"/>
    </location>
</feature>
<feature type="compositionally biased region" description="Basic residues" evidence="1">
    <location>
        <begin position="1"/>
        <end position="27"/>
    </location>
</feature>
<reference evidence="2" key="1">
    <citation type="submission" date="2020-02" db="EMBL/GenBank/DDBJ databases">
        <authorList>
            <person name="Meier V. D."/>
        </authorList>
    </citation>
    <scope>NUCLEOTIDE SEQUENCE</scope>
    <source>
        <strain evidence="2">AVDCRST_MAG20</strain>
    </source>
</reference>
<feature type="non-terminal residue" evidence="2">
    <location>
        <position position="41"/>
    </location>
</feature>
<organism evidence="2">
    <name type="scientific">uncultured Acidimicrobiales bacterium</name>
    <dbReference type="NCBI Taxonomy" id="310071"/>
    <lineage>
        <taxon>Bacteria</taxon>
        <taxon>Bacillati</taxon>
        <taxon>Actinomycetota</taxon>
        <taxon>Acidimicrobiia</taxon>
        <taxon>Acidimicrobiales</taxon>
        <taxon>environmental samples</taxon>
    </lineage>
</organism>
<protein>
    <submittedName>
        <fullName evidence="2">Uncharacterized protein</fullName>
    </submittedName>
</protein>
<gene>
    <name evidence="2" type="ORF">AVDCRST_MAG20-338</name>
</gene>
<feature type="region of interest" description="Disordered" evidence="1">
    <location>
        <begin position="1"/>
        <end position="41"/>
    </location>
</feature>
<accession>A0A6J4H538</accession>
<proteinExistence type="predicted"/>
<dbReference type="AlphaFoldDB" id="A0A6J4H538"/>
<dbReference type="EMBL" id="CADCSY010000016">
    <property type="protein sequence ID" value="CAA9215238.1"/>
    <property type="molecule type" value="Genomic_DNA"/>
</dbReference>
<sequence length="41" mass="4713">GVARRRRRHPHTHRPRGTRLPTAHRPRSTAAALLKQDGRVL</sequence>
<evidence type="ECO:0000256" key="1">
    <source>
        <dbReference type="SAM" id="MobiDB-lite"/>
    </source>
</evidence>
<name>A0A6J4H538_9ACTN</name>